<dbReference type="AlphaFoldDB" id="A0A9D2MXI9"/>
<organism evidence="5 6">
    <name type="scientific">Candidatus Acutalibacter pullicola</name>
    <dbReference type="NCBI Taxonomy" id="2838417"/>
    <lineage>
        <taxon>Bacteria</taxon>
        <taxon>Bacillati</taxon>
        <taxon>Bacillota</taxon>
        <taxon>Clostridia</taxon>
        <taxon>Eubacteriales</taxon>
        <taxon>Acutalibacteraceae</taxon>
        <taxon>Acutalibacter</taxon>
    </lineage>
</organism>
<dbReference type="SUPFAM" id="SSF53448">
    <property type="entry name" value="Nucleotide-diphospho-sugar transferases"/>
    <property type="match status" value="1"/>
</dbReference>
<dbReference type="EC" id="2.4.-.-" evidence="5"/>
<dbReference type="InterPro" id="IPR001173">
    <property type="entry name" value="Glyco_trans_2-like"/>
</dbReference>
<evidence type="ECO:0000259" key="4">
    <source>
        <dbReference type="Pfam" id="PF00535"/>
    </source>
</evidence>
<dbReference type="PANTHER" id="PTHR43685:SF5">
    <property type="entry name" value="GLYCOSYLTRANSFERASE EPSE-RELATED"/>
    <property type="match status" value="1"/>
</dbReference>
<keyword evidence="2 5" id="KW-0328">Glycosyltransferase</keyword>
<reference evidence="5" key="1">
    <citation type="journal article" date="2021" name="PeerJ">
        <title>Extensive microbial diversity within the chicken gut microbiome revealed by metagenomics and culture.</title>
        <authorList>
            <person name="Gilroy R."/>
            <person name="Ravi A."/>
            <person name="Getino M."/>
            <person name="Pursley I."/>
            <person name="Horton D.L."/>
            <person name="Alikhan N.F."/>
            <person name="Baker D."/>
            <person name="Gharbi K."/>
            <person name="Hall N."/>
            <person name="Watson M."/>
            <person name="Adriaenssens E.M."/>
            <person name="Foster-Nyarko E."/>
            <person name="Jarju S."/>
            <person name="Secka A."/>
            <person name="Antonio M."/>
            <person name="Oren A."/>
            <person name="Chaudhuri R.R."/>
            <person name="La Ragione R."/>
            <person name="Hildebrand F."/>
            <person name="Pallen M.J."/>
        </authorList>
    </citation>
    <scope>NUCLEOTIDE SEQUENCE</scope>
    <source>
        <strain evidence="5">CHK185-1770</strain>
    </source>
</reference>
<protein>
    <submittedName>
        <fullName evidence="5">Glycosyltransferase</fullName>
        <ecNumber evidence="5">2.4.-.-</ecNumber>
    </submittedName>
</protein>
<evidence type="ECO:0000256" key="2">
    <source>
        <dbReference type="ARBA" id="ARBA00022676"/>
    </source>
</evidence>
<accession>A0A9D2MXI9</accession>
<evidence type="ECO:0000256" key="1">
    <source>
        <dbReference type="ARBA" id="ARBA00006739"/>
    </source>
</evidence>
<name>A0A9D2MXI9_9FIRM</name>
<reference evidence="5" key="2">
    <citation type="submission" date="2021-04" db="EMBL/GenBank/DDBJ databases">
        <authorList>
            <person name="Gilroy R."/>
        </authorList>
    </citation>
    <scope>NUCLEOTIDE SEQUENCE</scope>
    <source>
        <strain evidence="5">CHK185-1770</strain>
    </source>
</reference>
<evidence type="ECO:0000313" key="5">
    <source>
        <dbReference type="EMBL" id="HJB98515.1"/>
    </source>
</evidence>
<evidence type="ECO:0000313" key="6">
    <source>
        <dbReference type="Proteomes" id="UP000826793"/>
    </source>
</evidence>
<dbReference type="Pfam" id="PF00535">
    <property type="entry name" value="Glycos_transf_2"/>
    <property type="match status" value="1"/>
</dbReference>
<evidence type="ECO:0000256" key="3">
    <source>
        <dbReference type="ARBA" id="ARBA00022679"/>
    </source>
</evidence>
<gene>
    <name evidence="5" type="ORF">H9710_08050</name>
</gene>
<dbReference type="EMBL" id="DWXG01000063">
    <property type="protein sequence ID" value="HJB98515.1"/>
    <property type="molecule type" value="Genomic_DNA"/>
</dbReference>
<dbReference type="GO" id="GO:0016757">
    <property type="term" value="F:glycosyltransferase activity"/>
    <property type="evidence" value="ECO:0007669"/>
    <property type="project" value="UniProtKB-KW"/>
</dbReference>
<dbReference type="Gene3D" id="3.90.550.10">
    <property type="entry name" value="Spore Coat Polysaccharide Biosynthesis Protein SpsA, Chain A"/>
    <property type="match status" value="1"/>
</dbReference>
<sequence length="276" mass="32033">MHRCPEVSVVLGSCNPRPDFLKRAVDSLLGQTFPHWELVLWDDGSLPPGREALRREAARDGRIRLFRGESNRGLGYGLNRCLERAQGRYIARLDDDDVALPQRLERQRDFLESHAPFQWVGSAALLLDRQGVWGVQKMPFRPEREDFLHSSPYIHPSVLFRRQALEAVGGYRESRRFLGCEDYELFFRLHRMGLRGCNLQEPLLGYWEDRDSQRKRVAARRLREAAVRWQGFRGLGLSGPRMVWGVLRPLGAALVPGAVRYRIKRRQRRLVRGQPL</sequence>
<dbReference type="InterPro" id="IPR029044">
    <property type="entry name" value="Nucleotide-diphossugar_trans"/>
</dbReference>
<dbReference type="InterPro" id="IPR050834">
    <property type="entry name" value="Glycosyltransf_2"/>
</dbReference>
<dbReference type="PANTHER" id="PTHR43685">
    <property type="entry name" value="GLYCOSYLTRANSFERASE"/>
    <property type="match status" value="1"/>
</dbReference>
<comment type="similarity">
    <text evidence="1">Belongs to the glycosyltransferase 2 family.</text>
</comment>
<dbReference type="Proteomes" id="UP000826793">
    <property type="component" value="Unassembled WGS sequence"/>
</dbReference>
<keyword evidence="3 5" id="KW-0808">Transferase</keyword>
<proteinExistence type="inferred from homology"/>
<feature type="domain" description="Glycosyltransferase 2-like" evidence="4">
    <location>
        <begin position="8"/>
        <end position="167"/>
    </location>
</feature>
<comment type="caution">
    <text evidence="5">The sequence shown here is derived from an EMBL/GenBank/DDBJ whole genome shotgun (WGS) entry which is preliminary data.</text>
</comment>